<protein>
    <submittedName>
        <fullName evidence="3">Uncharacterized protein</fullName>
    </submittedName>
</protein>
<gene>
    <name evidence="3" type="ORF">Tci_040560</name>
</gene>
<dbReference type="SUPFAM" id="SSF57997">
    <property type="entry name" value="Tropomyosin"/>
    <property type="match status" value="1"/>
</dbReference>
<evidence type="ECO:0000256" key="2">
    <source>
        <dbReference type="SAM" id="MobiDB-lite"/>
    </source>
</evidence>
<name>A0A6L2M7I8_TANCI</name>
<sequence length="1264" mass="143712">MLQEYLQNEHYALWEVIEFGDSYKAPPEEISKGPTSESSARKKGRTVAITMEDMQKRRNDVKARTTLLLALPDEHQLRFNNSGKGKVRTASGLTASIQVSTASTDVVAASLSHEIICAYIANQSNGSQIKYEDISQIDEDDIKKIDTKYNMALLSMRADRFWKKTSKKITIQGSDVAANEKENHALVADDEVPTEFALLAKSSSSSDKKVYDDSYCSKSCRKNIENLNTKINKLNEELSDCETDLYNYKRGLSQVEARLIKFKENEVKFCERIRVLERDVEIRDNKIEYLKNELEQVKKEKESLDNKLTGFGNASKDLHNLLGSQRSDKNKGVLDIVQPTPSIDASKCNKSKLQSSNFSVFEHGESTGSIMSKPMIKFVKEADCPRVIKINNNENARKSTMKYAEMYRNISKGPKTREKLLRPQLVGFRDLNKILLNKVQIAMWNPQNNIDDKGYWDSGCSWHMTGNISYLSEYEPYDGGYVSFGHGGGKITGKGIIKTWRICVSVGISSLPDAELFENLSLMGYNILPSQRSVPLFASMIVIQGEGLANPTEPHHTPSPQEHQSPQSGYSPQHDSPALSHQTIIHEPIPHDLQAPIETLTPRRLTKKAIRIAQSKVLSPDADEPASLLRDDRHGEAFLTVSSLDAGQYTVNIVMTSAMSYESSPRVHSLDADEGSMQQRLHELMELCTSLQRTKKEDVKSLFKRMLQSQGGIIDIKEELGADKSTEKGSNDTEEMVNVLSSIKAANISSSGGATFQLLVFSLLMFFQLLMFPLLVEVFPLLLQFLLLPVWQHHIQEGQEVAREMEEEFTRENQRLSEQAARDSEIARIHAKEELKLTIEGLDRSNEVIAKHLSEYEQAKADLFVGEKIELISELVKYKDFLVEILKYQAQQSKPSSKKEQRKFYMSVLKSHAGWKTEHFRGMTLEKREYWKIIRLGGHTGAYHFFIDMLKKFDREDLYQLWILVKETYIIKQSTRDKEKELWVELKRLFKPDCEDQLWTYHQAFMHDPLDWKLYDTCGVHHVYTKKNQEIFMLVEKDYPLRKGLAIVMIIEDGSSVDESGEVKSCTIIATIYDFGVTDRKSFPSLLSVTALEKEVVELKKGDSLNTQVTTLVDEHLDSRLGATRDEFMNYLLASITARMTEQVKSQLPQILPKEVSNFSPSMIKSMVTESLENAVLTKESSQPKSIYEAAALLTEFELKKILIDEMDESQSNLTATDHRECYDGLIKSLEMEKSLLSTYDKVYSLKRSRKDKDKDKDPSAGSD</sequence>
<feature type="coiled-coil region" evidence="1">
    <location>
        <begin position="217"/>
        <end position="244"/>
    </location>
</feature>
<dbReference type="EMBL" id="BKCJ010005777">
    <property type="protein sequence ID" value="GEU68582.1"/>
    <property type="molecule type" value="Genomic_DNA"/>
</dbReference>
<dbReference type="AlphaFoldDB" id="A0A6L2M7I8"/>
<reference evidence="3" key="1">
    <citation type="journal article" date="2019" name="Sci. Rep.">
        <title>Draft genome of Tanacetum cinerariifolium, the natural source of mosquito coil.</title>
        <authorList>
            <person name="Yamashiro T."/>
            <person name="Shiraishi A."/>
            <person name="Satake H."/>
            <person name="Nakayama K."/>
        </authorList>
    </citation>
    <scope>NUCLEOTIDE SEQUENCE</scope>
</reference>
<evidence type="ECO:0000256" key="1">
    <source>
        <dbReference type="SAM" id="Coils"/>
    </source>
</evidence>
<keyword evidence="1" id="KW-0175">Coiled coil</keyword>
<organism evidence="3">
    <name type="scientific">Tanacetum cinerariifolium</name>
    <name type="common">Dalmatian daisy</name>
    <name type="synonym">Chrysanthemum cinerariifolium</name>
    <dbReference type="NCBI Taxonomy" id="118510"/>
    <lineage>
        <taxon>Eukaryota</taxon>
        <taxon>Viridiplantae</taxon>
        <taxon>Streptophyta</taxon>
        <taxon>Embryophyta</taxon>
        <taxon>Tracheophyta</taxon>
        <taxon>Spermatophyta</taxon>
        <taxon>Magnoliopsida</taxon>
        <taxon>eudicotyledons</taxon>
        <taxon>Gunneridae</taxon>
        <taxon>Pentapetalae</taxon>
        <taxon>asterids</taxon>
        <taxon>campanulids</taxon>
        <taxon>Asterales</taxon>
        <taxon>Asteraceae</taxon>
        <taxon>Asteroideae</taxon>
        <taxon>Anthemideae</taxon>
        <taxon>Anthemidinae</taxon>
        <taxon>Tanacetum</taxon>
    </lineage>
</organism>
<comment type="caution">
    <text evidence="3">The sequence shown here is derived from an EMBL/GenBank/DDBJ whole genome shotgun (WGS) entry which is preliminary data.</text>
</comment>
<accession>A0A6L2M7I8</accession>
<proteinExistence type="predicted"/>
<feature type="coiled-coil region" evidence="1">
    <location>
        <begin position="795"/>
        <end position="862"/>
    </location>
</feature>
<feature type="region of interest" description="Disordered" evidence="2">
    <location>
        <begin position="548"/>
        <end position="579"/>
    </location>
</feature>
<feature type="coiled-coil region" evidence="1">
    <location>
        <begin position="280"/>
        <end position="307"/>
    </location>
</feature>
<feature type="compositionally biased region" description="Polar residues" evidence="2">
    <location>
        <begin position="558"/>
        <end position="579"/>
    </location>
</feature>
<evidence type="ECO:0000313" key="3">
    <source>
        <dbReference type="EMBL" id="GEU68582.1"/>
    </source>
</evidence>